<proteinExistence type="inferred from homology"/>
<feature type="domain" description="Calcineurin-like phosphoesterase" evidence="2">
    <location>
        <begin position="1"/>
        <end position="196"/>
    </location>
</feature>
<dbReference type="SUPFAM" id="SSF56300">
    <property type="entry name" value="Metallo-dependent phosphatases"/>
    <property type="match status" value="1"/>
</dbReference>
<reference evidence="3 4" key="1">
    <citation type="journal article" date="2019" name="Int. J. Syst. Evol. Microbiol.">
        <title>The Global Catalogue of Microorganisms (GCM) 10K type strain sequencing project: providing services to taxonomists for standard genome sequencing and annotation.</title>
        <authorList>
            <consortium name="The Broad Institute Genomics Platform"/>
            <consortium name="The Broad Institute Genome Sequencing Center for Infectious Disease"/>
            <person name="Wu L."/>
            <person name="Ma J."/>
        </authorList>
    </citation>
    <scope>NUCLEOTIDE SEQUENCE [LARGE SCALE GENOMIC DNA]</scope>
    <source>
        <strain evidence="3 4">CGMCC 1.12285</strain>
    </source>
</reference>
<comment type="caution">
    <text evidence="3">The sequence shown here is derived from an EMBL/GenBank/DDBJ whole genome shotgun (WGS) entry which is preliminary data.</text>
</comment>
<name>A0ABD6B9G9_9EURY</name>
<evidence type="ECO:0000313" key="4">
    <source>
        <dbReference type="Proteomes" id="UP001597111"/>
    </source>
</evidence>
<dbReference type="GO" id="GO:0016787">
    <property type="term" value="F:hydrolase activity"/>
    <property type="evidence" value="ECO:0007669"/>
    <property type="project" value="UniProtKB-UniRule"/>
</dbReference>
<sequence length="206" mass="21457">MEFAVISDSHVPEREAALPSQFRERVAAADHTIHAGDFETADVLDDVRDLAAELTAVHGNVDPEDLGLPAVAAVTFEGVTFVVTHGTINPVAAAVDAASVDTEMEVGEEGEITSFEARLESDAGLVLGGEQWADAVADTARARGRTEPGETVVGIGGHTHVVEDTVHEGVRVLNPGSVTGADPAERATMMTVTAEDGEVDVTLHEA</sequence>
<evidence type="ECO:0000259" key="2">
    <source>
        <dbReference type="Pfam" id="PF12850"/>
    </source>
</evidence>
<dbReference type="Pfam" id="PF12850">
    <property type="entry name" value="Metallophos_2"/>
    <property type="match status" value="1"/>
</dbReference>
<dbReference type="InterPro" id="IPR000979">
    <property type="entry name" value="Phosphodiesterase_MJ0936/Vps29"/>
</dbReference>
<comment type="cofactor">
    <cofactor evidence="1">
        <name>a divalent metal cation</name>
        <dbReference type="ChEBI" id="CHEBI:60240"/>
    </cofactor>
</comment>
<evidence type="ECO:0000256" key="1">
    <source>
        <dbReference type="RuleBase" id="RU362039"/>
    </source>
</evidence>
<dbReference type="GO" id="GO:0046872">
    <property type="term" value="F:metal ion binding"/>
    <property type="evidence" value="ECO:0007669"/>
    <property type="project" value="UniProtKB-KW"/>
</dbReference>
<dbReference type="Proteomes" id="UP001597111">
    <property type="component" value="Unassembled WGS sequence"/>
</dbReference>
<dbReference type="EC" id="3.1.4.-" evidence="1"/>
<gene>
    <name evidence="3" type="ORF">ACFR9S_12440</name>
</gene>
<dbReference type="NCBIfam" id="TIGR00040">
    <property type="entry name" value="yfcE"/>
    <property type="match status" value="1"/>
</dbReference>
<evidence type="ECO:0000313" key="3">
    <source>
        <dbReference type="EMBL" id="MFD1527092.1"/>
    </source>
</evidence>
<dbReference type="EMBL" id="JBHUDH010000144">
    <property type="protein sequence ID" value="MFD1527092.1"/>
    <property type="molecule type" value="Genomic_DNA"/>
</dbReference>
<dbReference type="PANTHER" id="PTHR11124">
    <property type="entry name" value="VACUOLAR SORTING PROTEIN VPS29"/>
    <property type="match status" value="1"/>
</dbReference>
<dbReference type="AlphaFoldDB" id="A0ABD6B9G9"/>
<protein>
    <recommendedName>
        <fullName evidence="1">Phosphoesterase</fullName>
        <ecNumber evidence="1">3.1.4.-</ecNumber>
    </recommendedName>
</protein>
<accession>A0ABD6B9G9</accession>
<keyword evidence="4" id="KW-1185">Reference proteome</keyword>
<dbReference type="Gene3D" id="3.60.21.10">
    <property type="match status" value="1"/>
</dbReference>
<keyword evidence="1" id="KW-0479">Metal-binding</keyword>
<organism evidence="3 4">
    <name type="scientific">Halolamina salina</name>
    <dbReference type="NCBI Taxonomy" id="1220023"/>
    <lineage>
        <taxon>Archaea</taxon>
        <taxon>Methanobacteriati</taxon>
        <taxon>Methanobacteriota</taxon>
        <taxon>Stenosarchaea group</taxon>
        <taxon>Halobacteria</taxon>
        <taxon>Halobacteriales</taxon>
        <taxon>Haloferacaceae</taxon>
    </lineage>
</organism>
<dbReference type="InterPro" id="IPR029052">
    <property type="entry name" value="Metallo-depent_PP-like"/>
</dbReference>
<dbReference type="RefSeq" id="WP_379732408.1">
    <property type="nucleotide sequence ID" value="NZ_JBHSWZ010000294.1"/>
</dbReference>
<comment type="similarity">
    <text evidence="1">Belongs to the metallophosphoesterase superfamily. YfcE family.</text>
</comment>
<dbReference type="InterPro" id="IPR024654">
    <property type="entry name" value="Calcineurin-like_PHP_lpxH"/>
</dbReference>